<keyword evidence="1" id="KW-0472">Membrane</keyword>
<evidence type="ECO:0000313" key="3">
    <source>
        <dbReference type="Proteomes" id="UP000039865"/>
    </source>
</evidence>
<keyword evidence="3" id="KW-1185">Reference proteome</keyword>
<protein>
    <submittedName>
        <fullName evidence="2">Uncharacterized protein</fullName>
    </submittedName>
</protein>
<gene>
    <name evidence="2" type="primary">Contig6210.g6645</name>
    <name evidence="2" type="ORF">STYLEM_20067</name>
</gene>
<reference evidence="2 3" key="1">
    <citation type="submission" date="2014-06" db="EMBL/GenBank/DDBJ databases">
        <authorList>
            <person name="Swart Estienne"/>
        </authorList>
    </citation>
    <scope>NUCLEOTIDE SEQUENCE [LARGE SCALE GENOMIC DNA]</scope>
    <source>
        <strain evidence="2 3">130c</strain>
    </source>
</reference>
<accession>A0A078B966</accession>
<dbReference type="EMBL" id="CCKQ01018923">
    <property type="protein sequence ID" value="CDW90919.1"/>
    <property type="molecule type" value="Genomic_DNA"/>
</dbReference>
<proteinExistence type="predicted"/>
<dbReference type="InParanoid" id="A0A078B966"/>
<dbReference type="AlphaFoldDB" id="A0A078B966"/>
<feature type="transmembrane region" description="Helical" evidence="1">
    <location>
        <begin position="830"/>
        <end position="850"/>
    </location>
</feature>
<dbReference type="Proteomes" id="UP000039865">
    <property type="component" value="Unassembled WGS sequence"/>
</dbReference>
<keyword evidence="1" id="KW-1133">Transmembrane helix</keyword>
<sequence length="909" mass="105881">MNSRLFFLLINNPSFQSIILLLAILFINYCKTKNVCLNQKSRIFGVEEHDKSVEFFQAYQLHKTSSYFVVGLLSDENNQTNKAKQVFYAGFDDQMNKKFSKQTDVFLNNTLQLSNLLKLANDESCIDVMDVNFKCLQKIDVSNGELVTSFCLTDDSSYSMTAFSKDINTTYLDINSDNAHSIGIHYRFQDRVTVFKYSFYAASYFFYLIEYSFLPSQVLLLYVINESTYIVKMDDQVTKVLNILDLSSLLSKAQFLEVSDDSESKQPLKGMVAGFIQGNNYKFKQGLLLDLPKPYYIENFQTISIQVSTGFLNIARLLVDKQRLTWHGFDTITFKNGSNNINLIDFDLIENKVQILDLVERFILMPQSLLSSYNYTIGNQQLEIPIKGCLYKYKCDDIQVKHKLKLVSGLKGKQFYTYDEINGSLIIQTKDESLQGTYSFLLTCSIYDGLQNQTQFKLKLENSIKIIEKTSNSSINIEKVANNSGVRNVQNLPPRFYNIPQDATLVLGVDKIIRLPKYYDPNPGDKVNIYIIDESKKQQQYFYVNNKRDIQIDKNFNRTGKIQLQIILEDNNPQLPLRSLYSMELTFLPAITMQYCGEIIKVQDNHNKLEYPQDEKLWLSSITPYGTFRLYFERRLNDTDKKNIMVNIKNYIQIHFTGSTQQLNFTLIEIDNNQLRIQVIFEKTRYTSLLNTNMPGNILYIYQLIERTLKFDVDSVDDSNFRNIYQLTSYLGAQNSQFLNFGCETRFFILNFAYMSFFVGKRLTNLIDYLILGLPFRFIYEYYLPISLFTTINVLAIKNHSHPSLIFSDLIALTLFMKPFQDHIENQKEIFYETMTFAIAIFQICFTDYVQDQRIKDDIGGIMISIIVFFIAISLIEMGYDIAQMMKTIFKMKLKSIYNEHRLLVHEKK</sequence>
<keyword evidence="1" id="KW-0812">Transmembrane</keyword>
<evidence type="ECO:0000256" key="1">
    <source>
        <dbReference type="SAM" id="Phobius"/>
    </source>
</evidence>
<evidence type="ECO:0000313" key="2">
    <source>
        <dbReference type="EMBL" id="CDW90919.1"/>
    </source>
</evidence>
<organism evidence="2 3">
    <name type="scientific">Stylonychia lemnae</name>
    <name type="common">Ciliate</name>
    <dbReference type="NCBI Taxonomy" id="5949"/>
    <lineage>
        <taxon>Eukaryota</taxon>
        <taxon>Sar</taxon>
        <taxon>Alveolata</taxon>
        <taxon>Ciliophora</taxon>
        <taxon>Intramacronucleata</taxon>
        <taxon>Spirotrichea</taxon>
        <taxon>Stichotrichia</taxon>
        <taxon>Sporadotrichida</taxon>
        <taxon>Oxytrichidae</taxon>
        <taxon>Stylonychinae</taxon>
        <taxon>Stylonychia</taxon>
    </lineage>
</organism>
<name>A0A078B966_STYLE</name>
<feature type="transmembrane region" description="Helical" evidence="1">
    <location>
        <begin position="862"/>
        <end position="883"/>
    </location>
</feature>